<evidence type="ECO:0000256" key="12">
    <source>
        <dbReference type="ARBA" id="ARBA00023180"/>
    </source>
</evidence>
<evidence type="ECO:0000256" key="8">
    <source>
        <dbReference type="ARBA" id="ARBA00022949"/>
    </source>
</evidence>
<keyword evidence="6" id="KW-0963">Cytoplasm</keyword>
<dbReference type="GO" id="GO:0046930">
    <property type="term" value="C:pore complex"/>
    <property type="evidence" value="ECO:0007669"/>
    <property type="project" value="UniProtKB-ARBA"/>
</dbReference>
<keyword evidence="8" id="KW-0965">Cell junction</keyword>
<dbReference type="FunFam" id="1.10.1450.10:FF:000007">
    <property type="entry name" value="Tetraspanin"/>
    <property type="match status" value="1"/>
</dbReference>
<evidence type="ECO:0000256" key="2">
    <source>
        <dbReference type="ARBA" id="ARBA00004536"/>
    </source>
</evidence>
<dbReference type="GO" id="GO:0051604">
    <property type="term" value="P:protein maturation"/>
    <property type="evidence" value="ECO:0007669"/>
    <property type="project" value="UniProtKB-ARBA"/>
</dbReference>
<dbReference type="PANTHER" id="PTHR19282:SF168">
    <property type="entry name" value="TETRASPANIN"/>
    <property type="match status" value="1"/>
</dbReference>
<keyword evidence="12" id="KW-0325">Glycoprotein</keyword>
<evidence type="ECO:0000313" key="16">
    <source>
        <dbReference type="Ensembl" id="ENSOTSP00005066221.2"/>
    </source>
</evidence>
<dbReference type="GO" id="GO:0005886">
    <property type="term" value="C:plasma membrane"/>
    <property type="evidence" value="ECO:0007669"/>
    <property type="project" value="UniProtKB-SubCell"/>
</dbReference>
<evidence type="ECO:0000256" key="13">
    <source>
        <dbReference type="ARBA" id="ARBA00040369"/>
    </source>
</evidence>
<keyword evidence="11" id="KW-1015">Disulfide bond</keyword>
<dbReference type="PANTHER" id="PTHR19282">
    <property type="entry name" value="TETRASPANIN"/>
    <property type="match status" value="1"/>
</dbReference>
<comment type="subcellular location">
    <subcellularLocation>
        <location evidence="2">Cell junction</location>
        <location evidence="2">Adherens junction</location>
    </subcellularLocation>
    <subcellularLocation>
        <location evidence="3">Cell membrane</location>
        <topology evidence="3">Multi-pass membrane protein</topology>
    </subcellularLocation>
    <subcellularLocation>
        <location evidence="1">Cytoplasm</location>
    </subcellularLocation>
</comment>
<evidence type="ECO:0000256" key="14">
    <source>
        <dbReference type="SAM" id="Phobius"/>
    </source>
</evidence>
<dbReference type="Proteomes" id="UP000694402">
    <property type="component" value="Unassembled WGS sequence"/>
</dbReference>
<dbReference type="InterPro" id="IPR036397">
    <property type="entry name" value="RNaseH_sf"/>
</dbReference>
<keyword evidence="17" id="KW-1185">Reference proteome</keyword>
<dbReference type="GO" id="GO:0046931">
    <property type="term" value="P:pore complex assembly"/>
    <property type="evidence" value="ECO:0007669"/>
    <property type="project" value="UniProtKB-ARBA"/>
</dbReference>
<reference evidence="16" key="2">
    <citation type="submission" date="2025-09" db="UniProtKB">
        <authorList>
            <consortium name="Ensembl"/>
        </authorList>
    </citation>
    <scope>IDENTIFICATION</scope>
</reference>
<dbReference type="Pfam" id="PF00335">
    <property type="entry name" value="Tetraspanin"/>
    <property type="match status" value="1"/>
</dbReference>
<evidence type="ECO:0000259" key="15">
    <source>
        <dbReference type="Pfam" id="PF13358"/>
    </source>
</evidence>
<evidence type="ECO:0000256" key="4">
    <source>
        <dbReference type="ARBA" id="ARBA00006840"/>
    </source>
</evidence>
<dbReference type="Pfam" id="PF13358">
    <property type="entry name" value="DDE_3"/>
    <property type="match status" value="1"/>
</dbReference>
<gene>
    <name evidence="16" type="primary">zgc:113223</name>
</gene>
<proteinExistence type="inferred from homology"/>
<dbReference type="InterPro" id="IPR038717">
    <property type="entry name" value="Tc1-like_DDE_dom"/>
</dbReference>
<dbReference type="Gene3D" id="3.30.420.10">
    <property type="entry name" value="Ribonuclease H-like superfamily/Ribonuclease H"/>
    <property type="match status" value="1"/>
</dbReference>
<evidence type="ECO:0000256" key="11">
    <source>
        <dbReference type="ARBA" id="ARBA00023157"/>
    </source>
</evidence>
<dbReference type="GO" id="GO:0019899">
    <property type="term" value="F:enzyme binding"/>
    <property type="evidence" value="ECO:0007669"/>
    <property type="project" value="UniProtKB-ARBA"/>
</dbReference>
<feature type="transmembrane region" description="Helical" evidence="14">
    <location>
        <begin position="87"/>
        <end position="106"/>
    </location>
</feature>
<evidence type="ECO:0000313" key="17">
    <source>
        <dbReference type="Proteomes" id="UP000694402"/>
    </source>
</evidence>
<dbReference type="InterPro" id="IPR018499">
    <property type="entry name" value="Tetraspanin/Peripherin"/>
</dbReference>
<evidence type="ECO:0000256" key="7">
    <source>
        <dbReference type="ARBA" id="ARBA00022692"/>
    </source>
</evidence>
<dbReference type="CDD" id="cd03158">
    <property type="entry name" value="penumbra_like_LEL"/>
    <property type="match status" value="1"/>
</dbReference>
<keyword evidence="5" id="KW-1003">Cell membrane</keyword>
<accession>A0A8C8HLI4</accession>
<keyword evidence="10 14" id="KW-0472">Membrane</keyword>
<dbReference type="Ensembl" id="ENSOTST00005071911.2">
    <property type="protein sequence ID" value="ENSOTSP00005066221.2"/>
    <property type="gene ID" value="ENSOTSG00005031589.2"/>
</dbReference>
<dbReference type="GO" id="GO:0072659">
    <property type="term" value="P:protein localization to plasma membrane"/>
    <property type="evidence" value="ECO:0007669"/>
    <property type="project" value="UniProtKB-ARBA"/>
</dbReference>
<feature type="transmembrane region" description="Helical" evidence="14">
    <location>
        <begin position="224"/>
        <end position="245"/>
    </location>
</feature>
<dbReference type="SUPFAM" id="SSF48652">
    <property type="entry name" value="Tetraspanin"/>
    <property type="match status" value="1"/>
</dbReference>
<evidence type="ECO:0000256" key="1">
    <source>
        <dbReference type="ARBA" id="ARBA00004496"/>
    </source>
</evidence>
<keyword evidence="7 14" id="KW-0812">Transmembrane</keyword>
<keyword evidence="9 14" id="KW-1133">Transmembrane helix</keyword>
<comment type="similarity">
    <text evidence="4">Belongs to the tetraspanin (TM4SF) family.</text>
</comment>
<dbReference type="AlphaFoldDB" id="A0A8C8HLI4"/>
<sequence>MVKGIKKYITIKYTLFVCCYIFWVASAVLIAVGIYAKVSKEKDVVDTLMTDPALLLIVIGSLMFMITFFGCFGALRNGTCLLKTFSGILVVILLLQITAAVLGFLFTDKVLERTEKLMRKAIVSYREDLDLENVIDFVQKKFQCCGVHTYEDWSDNVYFHCSAENPSLEACGVPFSCCLRLHNETVFNTMCGYEVQSMEPNSAGRSVYTNGCLDKVLWWGKQNLFLVGGITVGLLCLEAIANPVLYREDIRLPHVVPFLQAHPDMTLQHDNATNHTARPVRDFLQDRNVSVLPWPAKSLDLNPIEHIWDMFDRRVRARAIPPRNVRELAGALVEE</sequence>
<dbReference type="PRINTS" id="PR00259">
    <property type="entry name" value="TMFOUR"/>
</dbReference>
<organism evidence="16 17">
    <name type="scientific">Oncorhynchus tshawytscha</name>
    <name type="common">Chinook salmon</name>
    <name type="synonym">Salmo tshawytscha</name>
    <dbReference type="NCBI Taxonomy" id="74940"/>
    <lineage>
        <taxon>Eukaryota</taxon>
        <taxon>Metazoa</taxon>
        <taxon>Chordata</taxon>
        <taxon>Craniata</taxon>
        <taxon>Vertebrata</taxon>
        <taxon>Euteleostomi</taxon>
        <taxon>Actinopterygii</taxon>
        <taxon>Neopterygii</taxon>
        <taxon>Teleostei</taxon>
        <taxon>Protacanthopterygii</taxon>
        <taxon>Salmoniformes</taxon>
        <taxon>Salmonidae</taxon>
        <taxon>Salmoninae</taxon>
        <taxon>Oncorhynchus</taxon>
    </lineage>
</organism>
<dbReference type="GO" id="GO:0005912">
    <property type="term" value="C:adherens junction"/>
    <property type="evidence" value="ECO:0007669"/>
    <property type="project" value="UniProtKB-SubCell"/>
</dbReference>
<reference evidence="16" key="1">
    <citation type="submission" date="2025-08" db="UniProtKB">
        <authorList>
            <consortium name="Ensembl"/>
        </authorList>
    </citation>
    <scope>IDENTIFICATION</scope>
</reference>
<name>A0A8C8HLI4_ONCTS</name>
<feature type="domain" description="Tc1-like transposase DDE" evidence="15">
    <location>
        <begin position="258"/>
        <end position="320"/>
    </location>
</feature>
<dbReference type="GO" id="GO:0003676">
    <property type="term" value="F:nucleic acid binding"/>
    <property type="evidence" value="ECO:0007669"/>
    <property type="project" value="InterPro"/>
</dbReference>
<dbReference type="InterPro" id="IPR008952">
    <property type="entry name" value="Tetraspanin_EC2_sf"/>
</dbReference>
<evidence type="ECO:0000256" key="10">
    <source>
        <dbReference type="ARBA" id="ARBA00023136"/>
    </source>
</evidence>
<evidence type="ECO:0000256" key="3">
    <source>
        <dbReference type="ARBA" id="ARBA00004651"/>
    </source>
</evidence>
<dbReference type="GO" id="GO:0005737">
    <property type="term" value="C:cytoplasm"/>
    <property type="evidence" value="ECO:0007669"/>
    <property type="project" value="UniProtKB-SubCell"/>
</dbReference>
<feature type="transmembrane region" description="Helical" evidence="14">
    <location>
        <begin position="54"/>
        <end position="75"/>
    </location>
</feature>
<protein>
    <recommendedName>
        <fullName evidence="13">Tetraspanin-33</fullName>
    </recommendedName>
</protein>
<evidence type="ECO:0000256" key="6">
    <source>
        <dbReference type="ARBA" id="ARBA00022490"/>
    </source>
</evidence>
<evidence type="ECO:0000256" key="9">
    <source>
        <dbReference type="ARBA" id="ARBA00022989"/>
    </source>
</evidence>
<dbReference type="GeneTree" id="ENSGT00940000165051"/>
<feature type="transmembrane region" description="Helical" evidence="14">
    <location>
        <begin position="12"/>
        <end position="34"/>
    </location>
</feature>
<evidence type="ECO:0000256" key="5">
    <source>
        <dbReference type="ARBA" id="ARBA00022475"/>
    </source>
</evidence>